<comment type="caution">
    <text evidence="2">The sequence shown here is derived from an EMBL/GenBank/DDBJ whole genome shotgun (WGS) entry which is preliminary data.</text>
</comment>
<protein>
    <submittedName>
        <fullName evidence="2">Formin-E-like</fullName>
    </submittedName>
</protein>
<evidence type="ECO:0000256" key="1">
    <source>
        <dbReference type="SAM" id="MobiDB-lite"/>
    </source>
</evidence>
<feature type="compositionally biased region" description="Polar residues" evidence="1">
    <location>
        <begin position="93"/>
        <end position="108"/>
    </location>
</feature>
<name>A0A6A2XDQ7_HIBSY</name>
<sequence length="108" mass="11524">MFLVMAVFERFLKPYSSLVAVTMKNLSLVLMASSATHHQKGVDSFASISGMTIYTNGVSVVMPGDEIPTFIAHPAPIPCPNVCPPLPQHQHDSSVNPKSNSSANINAS</sequence>
<evidence type="ECO:0000313" key="3">
    <source>
        <dbReference type="Proteomes" id="UP000436088"/>
    </source>
</evidence>
<accession>A0A6A2XDQ7</accession>
<gene>
    <name evidence="2" type="ORF">F3Y22_tig00117000pilonHSYRG00327</name>
</gene>
<keyword evidence="3" id="KW-1185">Reference proteome</keyword>
<dbReference type="AlphaFoldDB" id="A0A6A2XDQ7"/>
<organism evidence="2 3">
    <name type="scientific">Hibiscus syriacus</name>
    <name type="common">Rose of Sharon</name>
    <dbReference type="NCBI Taxonomy" id="106335"/>
    <lineage>
        <taxon>Eukaryota</taxon>
        <taxon>Viridiplantae</taxon>
        <taxon>Streptophyta</taxon>
        <taxon>Embryophyta</taxon>
        <taxon>Tracheophyta</taxon>
        <taxon>Spermatophyta</taxon>
        <taxon>Magnoliopsida</taxon>
        <taxon>eudicotyledons</taxon>
        <taxon>Gunneridae</taxon>
        <taxon>Pentapetalae</taxon>
        <taxon>rosids</taxon>
        <taxon>malvids</taxon>
        <taxon>Malvales</taxon>
        <taxon>Malvaceae</taxon>
        <taxon>Malvoideae</taxon>
        <taxon>Hibiscus</taxon>
    </lineage>
</organism>
<dbReference type="PANTHER" id="PTHR33728">
    <property type="entry name" value="CTTNBP 2 AMINO-TERMINAL-LIKE PROTEIN"/>
    <property type="match status" value="1"/>
</dbReference>
<feature type="region of interest" description="Disordered" evidence="1">
    <location>
        <begin position="82"/>
        <end position="108"/>
    </location>
</feature>
<dbReference type="Proteomes" id="UP000436088">
    <property type="component" value="Unassembled WGS sequence"/>
</dbReference>
<dbReference type="PANTHER" id="PTHR33728:SF13">
    <property type="entry name" value="CTTNBP 2 AMINO-TERMINAL-LIKE PROTEIN"/>
    <property type="match status" value="1"/>
</dbReference>
<proteinExistence type="predicted"/>
<evidence type="ECO:0000313" key="2">
    <source>
        <dbReference type="EMBL" id="KAE8656559.1"/>
    </source>
</evidence>
<reference evidence="2" key="1">
    <citation type="submission" date="2019-09" db="EMBL/GenBank/DDBJ databases">
        <title>Draft genome information of white flower Hibiscus syriacus.</title>
        <authorList>
            <person name="Kim Y.-M."/>
        </authorList>
    </citation>
    <scope>NUCLEOTIDE SEQUENCE [LARGE SCALE GENOMIC DNA]</scope>
    <source>
        <strain evidence="2">YM2019G1</strain>
    </source>
</reference>
<dbReference type="EMBL" id="VEPZ02001765">
    <property type="protein sequence ID" value="KAE8656559.1"/>
    <property type="molecule type" value="Genomic_DNA"/>
</dbReference>